<feature type="binding site" evidence="2">
    <location>
        <position position="132"/>
    </location>
    <ligand>
        <name>Mn(2+)</name>
        <dbReference type="ChEBI" id="CHEBI:29035"/>
        <label>2</label>
    </ligand>
</feature>
<dbReference type="OrthoDB" id="9776731at2"/>
<dbReference type="PIRSF" id="PIRSF005962">
    <property type="entry name" value="Pept_M20D_amidohydro"/>
    <property type="match status" value="1"/>
</dbReference>
<gene>
    <name evidence="4" type="ORF">FKX85_07370</name>
</gene>
<dbReference type="PANTHER" id="PTHR11014:SF169">
    <property type="entry name" value="CLAN MH, FAMILY M20, PEPTIDASE T-LIKE METALLOPEPTIDASE"/>
    <property type="match status" value="1"/>
</dbReference>
<reference evidence="4 5" key="1">
    <citation type="submission" date="2019-06" db="EMBL/GenBank/DDBJ databases">
        <title>Echinicola alkalisoli sp. nov. isolated from saline soil.</title>
        <authorList>
            <person name="Sun J.-Q."/>
            <person name="Xu L."/>
        </authorList>
    </citation>
    <scope>NUCLEOTIDE SEQUENCE [LARGE SCALE GENOMIC DNA]</scope>
    <source>
        <strain evidence="4 5">LN3S3</strain>
    </source>
</reference>
<evidence type="ECO:0000313" key="4">
    <source>
        <dbReference type="EMBL" id="QDH78865.1"/>
    </source>
</evidence>
<dbReference type="Pfam" id="PF07687">
    <property type="entry name" value="M20_dimer"/>
    <property type="match status" value="1"/>
</dbReference>
<sequence length="377" mass="41105">MKKEDINTLIKLRKDIHQHPDLSNDEAATAHRIKDFFEPLKPDKVIDKIGGNGLAFIYEGKGKGPTTMIRCELDGLPISEESTAKHKSIVEGKSHTCGHDGHMAIVAGVGMTLAENPISKGRVILLYQPAEETGEGAEKVIKDKRFPKIKPDFAFALHNLPGYPKNEIVLKKGAFAAASKGMVIHLKGKTSHAAHPENGNSPAIAMAKIIAGLQALPESMNGFSLITVINAVLGEIAFGTTPGEATIRATLRTYDDKTMEQLTRFAGELVAVIAKSHHLGIDISYTESFASTVNDDLAWEHVNQAAKKLNLKTKHIRNPFRWSEDFGQFSIDSPTMFFGLGSGKSQPQLHNSNFDFPDTIIATGVAIFGQIIHQINR</sequence>
<feature type="domain" description="Peptidase M20 dimerisation" evidence="3">
    <location>
        <begin position="179"/>
        <end position="264"/>
    </location>
</feature>
<keyword evidence="2" id="KW-0464">Manganese</keyword>
<evidence type="ECO:0000256" key="1">
    <source>
        <dbReference type="ARBA" id="ARBA00022801"/>
    </source>
</evidence>
<accession>A0A514CGB8</accession>
<proteinExistence type="predicted"/>
<keyword evidence="1 4" id="KW-0378">Hydrolase</keyword>
<dbReference type="InterPro" id="IPR011650">
    <property type="entry name" value="Peptidase_M20_dimer"/>
</dbReference>
<dbReference type="InterPro" id="IPR017439">
    <property type="entry name" value="Amidohydrolase"/>
</dbReference>
<dbReference type="Pfam" id="PF01546">
    <property type="entry name" value="Peptidase_M20"/>
    <property type="match status" value="1"/>
</dbReference>
<dbReference type="SUPFAM" id="SSF55031">
    <property type="entry name" value="Bacterial exopeptidase dimerisation domain"/>
    <property type="match status" value="1"/>
</dbReference>
<dbReference type="NCBIfam" id="TIGR01891">
    <property type="entry name" value="amidohydrolases"/>
    <property type="match status" value="1"/>
</dbReference>
<evidence type="ECO:0000256" key="2">
    <source>
        <dbReference type="PIRSR" id="PIRSR005962-1"/>
    </source>
</evidence>
<evidence type="ECO:0000259" key="3">
    <source>
        <dbReference type="Pfam" id="PF07687"/>
    </source>
</evidence>
<name>A0A514CGB8_9BACT</name>
<dbReference type="InterPro" id="IPR036264">
    <property type="entry name" value="Bact_exopeptidase_dim_dom"/>
</dbReference>
<dbReference type="InterPro" id="IPR002933">
    <property type="entry name" value="Peptidase_M20"/>
</dbReference>
<dbReference type="PANTHER" id="PTHR11014">
    <property type="entry name" value="PEPTIDASE M20 FAMILY MEMBER"/>
    <property type="match status" value="1"/>
</dbReference>
<dbReference type="GO" id="GO:0046872">
    <property type="term" value="F:metal ion binding"/>
    <property type="evidence" value="ECO:0007669"/>
    <property type="project" value="UniProtKB-KW"/>
</dbReference>
<dbReference type="EMBL" id="CP041253">
    <property type="protein sequence ID" value="QDH78865.1"/>
    <property type="molecule type" value="Genomic_DNA"/>
</dbReference>
<dbReference type="SUPFAM" id="SSF53187">
    <property type="entry name" value="Zn-dependent exopeptidases"/>
    <property type="match status" value="1"/>
</dbReference>
<feature type="binding site" evidence="2">
    <location>
        <position position="99"/>
    </location>
    <ligand>
        <name>Mn(2+)</name>
        <dbReference type="ChEBI" id="CHEBI:29035"/>
        <label>2</label>
    </ligand>
</feature>
<evidence type="ECO:0000313" key="5">
    <source>
        <dbReference type="Proteomes" id="UP000316614"/>
    </source>
</evidence>
<dbReference type="Gene3D" id="3.30.70.360">
    <property type="match status" value="1"/>
</dbReference>
<dbReference type="AlphaFoldDB" id="A0A514CGB8"/>
<dbReference type="KEGG" id="echi:FKX85_07370"/>
<dbReference type="Proteomes" id="UP000316614">
    <property type="component" value="Chromosome"/>
</dbReference>
<feature type="binding site" evidence="2">
    <location>
        <position position="158"/>
    </location>
    <ligand>
        <name>Mn(2+)</name>
        <dbReference type="ChEBI" id="CHEBI:29035"/>
        <label>2</label>
    </ligand>
</feature>
<feature type="binding site" evidence="2">
    <location>
        <position position="97"/>
    </location>
    <ligand>
        <name>Mn(2+)</name>
        <dbReference type="ChEBI" id="CHEBI:29035"/>
        <label>2</label>
    </ligand>
</feature>
<dbReference type="RefSeq" id="WP_141614118.1">
    <property type="nucleotide sequence ID" value="NZ_CP041253.1"/>
</dbReference>
<keyword evidence="2" id="KW-0479">Metal-binding</keyword>
<dbReference type="Gene3D" id="3.40.630.10">
    <property type="entry name" value="Zn peptidases"/>
    <property type="match status" value="1"/>
</dbReference>
<protein>
    <submittedName>
        <fullName evidence="4">Amidohydrolase</fullName>
    </submittedName>
</protein>
<organism evidence="4 5">
    <name type="scientific">Echinicola soli</name>
    <dbReference type="NCBI Taxonomy" id="2591634"/>
    <lineage>
        <taxon>Bacteria</taxon>
        <taxon>Pseudomonadati</taxon>
        <taxon>Bacteroidota</taxon>
        <taxon>Cytophagia</taxon>
        <taxon>Cytophagales</taxon>
        <taxon>Cyclobacteriaceae</taxon>
        <taxon>Echinicola</taxon>
    </lineage>
</organism>
<feature type="binding site" evidence="2">
    <location>
        <position position="350"/>
    </location>
    <ligand>
        <name>Mn(2+)</name>
        <dbReference type="ChEBI" id="CHEBI:29035"/>
        <label>2</label>
    </ligand>
</feature>
<comment type="cofactor">
    <cofactor evidence="2">
        <name>Mn(2+)</name>
        <dbReference type="ChEBI" id="CHEBI:29035"/>
    </cofactor>
    <text evidence="2">The Mn(2+) ion enhances activity.</text>
</comment>
<keyword evidence="5" id="KW-1185">Reference proteome</keyword>
<dbReference type="GO" id="GO:0016787">
    <property type="term" value="F:hydrolase activity"/>
    <property type="evidence" value="ECO:0007669"/>
    <property type="project" value="UniProtKB-KW"/>
</dbReference>